<evidence type="ECO:0000259" key="6">
    <source>
        <dbReference type="PROSITE" id="PS50089"/>
    </source>
</evidence>
<feature type="transmembrane region" description="Helical" evidence="5">
    <location>
        <begin position="89"/>
        <end position="110"/>
    </location>
</feature>
<evidence type="ECO:0000256" key="2">
    <source>
        <dbReference type="ARBA" id="ARBA00022771"/>
    </source>
</evidence>
<dbReference type="Proteomes" id="UP000008068">
    <property type="component" value="Unassembled WGS sequence"/>
</dbReference>
<dbReference type="PROSITE" id="PS00518">
    <property type="entry name" value="ZF_RING_1"/>
    <property type="match status" value="1"/>
</dbReference>
<evidence type="ECO:0000256" key="3">
    <source>
        <dbReference type="ARBA" id="ARBA00022833"/>
    </source>
</evidence>
<dbReference type="Gene3D" id="3.30.40.10">
    <property type="entry name" value="Zinc/RING finger domain, C3HC4 (zinc finger)"/>
    <property type="match status" value="1"/>
</dbReference>
<dbReference type="InterPro" id="IPR013083">
    <property type="entry name" value="Znf_RING/FYVE/PHD"/>
</dbReference>
<keyword evidence="8" id="KW-1185">Reference proteome</keyword>
<evidence type="ECO:0000256" key="4">
    <source>
        <dbReference type="PROSITE-ProRule" id="PRU00175"/>
    </source>
</evidence>
<dbReference type="InterPro" id="IPR017907">
    <property type="entry name" value="Znf_RING_CS"/>
</dbReference>
<reference evidence="8" key="1">
    <citation type="submission" date="2011-07" db="EMBL/GenBank/DDBJ databases">
        <authorList>
            <consortium name="Caenorhabditis brenneri Sequencing and Analysis Consortium"/>
            <person name="Wilson R.K."/>
        </authorList>
    </citation>
    <scope>NUCLEOTIDE SEQUENCE [LARGE SCALE GENOMIC DNA]</scope>
    <source>
        <strain evidence="8">PB2801</strain>
    </source>
</reference>
<dbReference type="OMA" id="LEAMEWR"/>
<feature type="transmembrane region" description="Helical" evidence="5">
    <location>
        <begin position="157"/>
        <end position="177"/>
    </location>
</feature>
<dbReference type="PROSITE" id="PS51257">
    <property type="entry name" value="PROKAR_LIPOPROTEIN"/>
    <property type="match status" value="1"/>
</dbReference>
<feature type="transmembrane region" description="Helical" evidence="5">
    <location>
        <begin position="44"/>
        <end position="69"/>
    </location>
</feature>
<keyword evidence="3" id="KW-0862">Zinc</keyword>
<keyword evidence="2 4" id="KW-0863">Zinc-finger</keyword>
<evidence type="ECO:0000313" key="7">
    <source>
        <dbReference type="EMBL" id="EGT46235.1"/>
    </source>
</evidence>
<dbReference type="STRING" id="135651.G0MWU0"/>
<accession>G0MWU0</accession>
<feature type="transmembrane region" description="Helical" evidence="5">
    <location>
        <begin position="197"/>
        <end position="220"/>
    </location>
</feature>
<dbReference type="PROSITE" id="PS50089">
    <property type="entry name" value="ZF_RING_2"/>
    <property type="match status" value="1"/>
</dbReference>
<organism evidence="8">
    <name type="scientific">Caenorhabditis brenneri</name>
    <name type="common">Nematode worm</name>
    <dbReference type="NCBI Taxonomy" id="135651"/>
    <lineage>
        <taxon>Eukaryota</taxon>
        <taxon>Metazoa</taxon>
        <taxon>Ecdysozoa</taxon>
        <taxon>Nematoda</taxon>
        <taxon>Chromadorea</taxon>
        <taxon>Rhabditida</taxon>
        <taxon>Rhabditina</taxon>
        <taxon>Rhabditomorpha</taxon>
        <taxon>Rhabditoidea</taxon>
        <taxon>Rhabditidae</taxon>
        <taxon>Peloderinae</taxon>
        <taxon>Caenorhabditis</taxon>
    </lineage>
</organism>
<evidence type="ECO:0000256" key="5">
    <source>
        <dbReference type="SAM" id="Phobius"/>
    </source>
</evidence>
<dbReference type="AlphaFoldDB" id="G0MWU0"/>
<evidence type="ECO:0000256" key="1">
    <source>
        <dbReference type="ARBA" id="ARBA00022723"/>
    </source>
</evidence>
<gene>
    <name evidence="7" type="ORF">CAEBREN_12876</name>
</gene>
<name>G0MWU0_CAEBE</name>
<dbReference type="Pfam" id="PF14634">
    <property type="entry name" value="zf-RING_5"/>
    <property type="match status" value="1"/>
</dbReference>
<dbReference type="InterPro" id="IPR052667">
    <property type="entry name" value="E3_ubiquitin-ligase_RING"/>
</dbReference>
<dbReference type="SMART" id="SM00184">
    <property type="entry name" value="RING"/>
    <property type="match status" value="1"/>
</dbReference>
<dbReference type="PANTHER" id="PTHR47156:SF7">
    <property type="entry name" value="RING-TYPE DOMAIN-CONTAINING PROTEIN"/>
    <property type="match status" value="1"/>
</dbReference>
<keyword evidence="5" id="KW-0472">Membrane</keyword>
<dbReference type="InParanoid" id="G0MWU0"/>
<feature type="domain" description="RING-type" evidence="6">
    <location>
        <begin position="260"/>
        <end position="308"/>
    </location>
</feature>
<dbReference type="HOGENOM" id="CLU_051246_0_0_1"/>
<dbReference type="PANTHER" id="PTHR47156">
    <property type="entry name" value="PROTEIN CBG20824"/>
    <property type="match status" value="1"/>
</dbReference>
<evidence type="ECO:0000313" key="8">
    <source>
        <dbReference type="Proteomes" id="UP000008068"/>
    </source>
</evidence>
<sequence length="336" mass="38112">MKGERENINSSTLTEFLVLFQAFLIGCGIVAGVFYLIFAEFKVSNFLLAGCFIAVLLLIISIIWLGKVLVDFIHRKLKVKELTRYRNDYLIAFGTIGLFIVILRLLPYFWKLSAETFTVTFVVYLITSTSIYYFFVFQTFDKKCTWIQKEVKNCVKFVCTIILINAVLLIVNIRFALGYDNKDKTRDEITSLQHLWIVPSGIIFAEFARVWLVGVQLINVNGGRNEIVVRTVESRRVVNKISVKAEPEPLGKAVAPKATCNICSVPYTETGINIPRMLRECGHTICEQCASKLLNAKLQNLLVCPFCQKVTVVNGPAGTLPKNFALLEYRREVVQQ</sequence>
<keyword evidence="1" id="KW-0479">Metal-binding</keyword>
<dbReference type="EMBL" id="GL379817">
    <property type="protein sequence ID" value="EGT46235.1"/>
    <property type="molecule type" value="Genomic_DNA"/>
</dbReference>
<dbReference type="SUPFAM" id="SSF57850">
    <property type="entry name" value="RING/U-box"/>
    <property type="match status" value="1"/>
</dbReference>
<feature type="transmembrane region" description="Helical" evidence="5">
    <location>
        <begin position="12"/>
        <end position="38"/>
    </location>
</feature>
<dbReference type="InterPro" id="IPR001841">
    <property type="entry name" value="Znf_RING"/>
</dbReference>
<feature type="transmembrane region" description="Helical" evidence="5">
    <location>
        <begin position="116"/>
        <end position="136"/>
    </location>
</feature>
<proteinExistence type="predicted"/>
<keyword evidence="5" id="KW-1133">Transmembrane helix</keyword>
<protein>
    <recommendedName>
        <fullName evidence="6">RING-type domain-containing protein</fullName>
    </recommendedName>
</protein>
<dbReference type="eggNOG" id="KOG4185">
    <property type="taxonomic scope" value="Eukaryota"/>
</dbReference>
<keyword evidence="5" id="KW-0812">Transmembrane</keyword>
<dbReference type="GO" id="GO:0008270">
    <property type="term" value="F:zinc ion binding"/>
    <property type="evidence" value="ECO:0007669"/>
    <property type="project" value="UniProtKB-KW"/>
</dbReference>
<dbReference type="FunCoup" id="G0MWU0">
    <property type="interactions" value="21"/>
</dbReference>